<dbReference type="PANTHER" id="PTHR23076:SF110">
    <property type="entry name" value="INACTIVE ATP-DEPENDENT ZINC METALLOPROTEASE FTSHI 3, CHLOROPLASTIC-RELATED"/>
    <property type="match status" value="1"/>
</dbReference>
<sequence>MTKQIHERQKEIIQKQEILDIAKDTLKQEFIGIDKVIDEVVDAISSWYLFPDLQEKPVVINLWGLTGVGKSSLINRLAQLINFDKKYFHFDLGEGESRDWNIKRKLEEIYENVNGYPIILALDEFQHARTLDETGKEIDKTASRIIWQLLDSGIFQISRHSYHLEELYDLMQKLRYLLKNGVCVSKGKVISKKEYFIEQMDLKNQYMNYEDSEFKLDLSNVLFIPTSYYEAIFSLAKEQFSSKFEVGEILEELNGYGTIKYLFDIFTIGNSPKPVDCSKGLIFVLGNLDEAYTMSNNYNPDMDADEFHQQSMKINVPIIKRALKRRFRNEQIARLGNIHIIYPAFSKNSFRRIIDLELSKIQEKLFHHQKIKLEFDQTIHELIYKEGVYPTQGTRPIFTTIHQIVNTKVGRVFTEMILNNLFASKIVFRAIDDKIIVDYFQSEEKIHSLSILQQLNLENLRKNKQDDVQAITAVHEAGHAIISIILLHTVPEVIFSNTIEAGTAGFVYSKFKWNYISRKEITNRLALFLGGLAAEKFIFGEENVTTGAEDDIEKATNFITEMLKQSGMGKLPAAYHNKDLHSRNYIYDENDNLGKEAEAWISKALNLAENTLKEQEVLLLKMADYLSDNRTMNKEQLSQLLEKYAYNFEFETLIENGDLLFYRNQLKEKVEALSEKTGNILSMDSFEISLNKTFGNKI</sequence>
<reference evidence="5 6" key="1">
    <citation type="submission" date="2021-06" db="EMBL/GenBank/DDBJ databases">
        <title>44 bacteria genomes isolated from Dapeng, Shenzhen.</title>
        <authorList>
            <person name="Zheng W."/>
            <person name="Yu S."/>
            <person name="Huang Y."/>
        </authorList>
    </citation>
    <scope>NUCLEOTIDE SEQUENCE [LARGE SCALE GENOMIC DNA]</scope>
    <source>
        <strain evidence="5 6">DP5N14-6</strain>
    </source>
</reference>
<evidence type="ECO:0000313" key="5">
    <source>
        <dbReference type="EMBL" id="MBY5951604.1"/>
    </source>
</evidence>
<dbReference type="Gene3D" id="1.20.58.760">
    <property type="entry name" value="Peptidase M41"/>
    <property type="match status" value="1"/>
</dbReference>
<evidence type="ECO:0000259" key="4">
    <source>
        <dbReference type="Pfam" id="PF10431"/>
    </source>
</evidence>
<keyword evidence="6" id="KW-1185">Reference proteome</keyword>
<dbReference type="SUPFAM" id="SSF140990">
    <property type="entry name" value="FtsH protease domain-like"/>
    <property type="match status" value="1"/>
</dbReference>
<protein>
    <recommendedName>
        <fullName evidence="7">Cell division protease FtsH</fullName>
    </recommendedName>
</protein>
<evidence type="ECO:0000256" key="2">
    <source>
        <dbReference type="ARBA" id="ARBA00022840"/>
    </source>
</evidence>
<dbReference type="Proteomes" id="UP000766609">
    <property type="component" value="Unassembled WGS sequence"/>
</dbReference>
<dbReference type="SUPFAM" id="SSF52540">
    <property type="entry name" value="P-loop containing nucleoside triphosphate hydrolases"/>
    <property type="match status" value="1"/>
</dbReference>
<dbReference type="InterPro" id="IPR037219">
    <property type="entry name" value="Peptidase_M41-like"/>
</dbReference>
<dbReference type="EMBL" id="JAHVHP010000002">
    <property type="protein sequence ID" value="MBY5951604.1"/>
    <property type="molecule type" value="Genomic_DNA"/>
</dbReference>
<proteinExistence type="predicted"/>
<feature type="domain" description="Clp ATPase C-terminal" evidence="4">
    <location>
        <begin position="346"/>
        <end position="411"/>
    </location>
</feature>
<name>A0ABS7N5I6_9BACT</name>
<dbReference type="RefSeq" id="WP_222584224.1">
    <property type="nucleotide sequence ID" value="NZ_JAHVHP010000002.1"/>
</dbReference>
<keyword evidence="1" id="KW-0547">Nucleotide-binding</keyword>
<dbReference type="CDD" id="cd00882">
    <property type="entry name" value="Ras_like_GTPase"/>
    <property type="match status" value="1"/>
</dbReference>
<evidence type="ECO:0000313" key="6">
    <source>
        <dbReference type="Proteomes" id="UP000766609"/>
    </source>
</evidence>
<feature type="domain" description="Peptidase M41" evidence="3">
    <location>
        <begin position="468"/>
        <end position="640"/>
    </location>
</feature>
<dbReference type="Gene3D" id="3.40.50.300">
    <property type="entry name" value="P-loop containing nucleotide triphosphate hydrolases"/>
    <property type="match status" value="1"/>
</dbReference>
<accession>A0ABS7N5I6</accession>
<evidence type="ECO:0000256" key="1">
    <source>
        <dbReference type="ARBA" id="ARBA00022741"/>
    </source>
</evidence>
<dbReference type="PANTHER" id="PTHR23076">
    <property type="entry name" value="METALLOPROTEASE M41 FTSH"/>
    <property type="match status" value="1"/>
</dbReference>
<dbReference type="Pfam" id="PF10431">
    <property type="entry name" value="ClpB_D2-small"/>
    <property type="match status" value="1"/>
</dbReference>
<keyword evidence="2" id="KW-0067">ATP-binding</keyword>
<organism evidence="5 6">
    <name type="scientific">Algoriphagus marincola</name>
    <dbReference type="NCBI Taxonomy" id="264027"/>
    <lineage>
        <taxon>Bacteria</taxon>
        <taxon>Pseudomonadati</taxon>
        <taxon>Bacteroidota</taxon>
        <taxon>Cytophagia</taxon>
        <taxon>Cytophagales</taxon>
        <taxon>Cyclobacteriaceae</taxon>
        <taxon>Algoriphagus</taxon>
    </lineage>
</organism>
<evidence type="ECO:0000259" key="3">
    <source>
        <dbReference type="Pfam" id="PF01434"/>
    </source>
</evidence>
<dbReference type="InterPro" id="IPR000642">
    <property type="entry name" value="Peptidase_M41"/>
</dbReference>
<gene>
    <name evidence="5" type="ORF">KUV23_11500</name>
</gene>
<dbReference type="Gene3D" id="1.10.8.60">
    <property type="match status" value="1"/>
</dbReference>
<comment type="caution">
    <text evidence="5">The sequence shown here is derived from an EMBL/GenBank/DDBJ whole genome shotgun (WGS) entry which is preliminary data.</text>
</comment>
<evidence type="ECO:0008006" key="7">
    <source>
        <dbReference type="Google" id="ProtNLM"/>
    </source>
</evidence>
<dbReference type="Pfam" id="PF01434">
    <property type="entry name" value="Peptidase_M41"/>
    <property type="match status" value="1"/>
</dbReference>
<dbReference type="InterPro" id="IPR019489">
    <property type="entry name" value="Clp_ATPase_C"/>
</dbReference>
<dbReference type="InterPro" id="IPR027417">
    <property type="entry name" value="P-loop_NTPase"/>
</dbReference>